<dbReference type="SMART" id="SM00248">
    <property type="entry name" value="ANK"/>
    <property type="match status" value="4"/>
</dbReference>
<reference evidence="4 5" key="1">
    <citation type="submission" date="2016-06" db="EMBL/GenBank/DDBJ databases">
        <title>Living apart together: crosstalk between the core and supernumerary genomes in a fungal plant pathogen.</title>
        <authorList>
            <person name="Vanheule A."/>
            <person name="Audenaert K."/>
            <person name="Warris S."/>
            <person name="Van De Geest H."/>
            <person name="Schijlen E."/>
            <person name="Hofte M."/>
            <person name="De Saeger S."/>
            <person name="Haesaert G."/>
            <person name="Waalwijk C."/>
            <person name="Van Der Lee T."/>
        </authorList>
    </citation>
    <scope>NUCLEOTIDE SEQUENCE [LARGE SCALE GENOMIC DNA]</scope>
    <source>
        <strain evidence="4 5">2516</strain>
    </source>
</reference>
<dbReference type="Proteomes" id="UP000091967">
    <property type="component" value="Unassembled WGS sequence"/>
</dbReference>
<dbReference type="PROSITE" id="PS50088">
    <property type="entry name" value="ANK_REPEAT"/>
    <property type="match status" value="1"/>
</dbReference>
<dbReference type="PANTHER" id="PTHR24171">
    <property type="entry name" value="ANKYRIN REPEAT DOMAIN-CONTAINING PROTEIN 39-RELATED"/>
    <property type="match status" value="1"/>
</dbReference>
<organism evidence="4 5">
    <name type="scientific">Fusarium poae</name>
    <dbReference type="NCBI Taxonomy" id="36050"/>
    <lineage>
        <taxon>Eukaryota</taxon>
        <taxon>Fungi</taxon>
        <taxon>Dikarya</taxon>
        <taxon>Ascomycota</taxon>
        <taxon>Pezizomycotina</taxon>
        <taxon>Sordariomycetes</taxon>
        <taxon>Hypocreomycetidae</taxon>
        <taxon>Hypocreales</taxon>
        <taxon>Nectriaceae</taxon>
        <taxon>Fusarium</taxon>
    </lineage>
</organism>
<keyword evidence="5" id="KW-1185">Reference proteome</keyword>
<gene>
    <name evidence="4" type="ORF">FPOA_06756</name>
</gene>
<dbReference type="InterPro" id="IPR002110">
    <property type="entry name" value="Ankyrin_rpt"/>
</dbReference>
<comment type="caution">
    <text evidence="4">The sequence shown here is derived from an EMBL/GenBank/DDBJ whole genome shotgun (WGS) entry which is preliminary data.</text>
</comment>
<accession>A0A1B8AII7</accession>
<dbReference type="SUPFAM" id="SSF48403">
    <property type="entry name" value="Ankyrin repeat"/>
    <property type="match status" value="1"/>
</dbReference>
<evidence type="ECO:0000256" key="1">
    <source>
        <dbReference type="ARBA" id="ARBA00022737"/>
    </source>
</evidence>
<dbReference type="AlphaFoldDB" id="A0A1B8AII7"/>
<dbReference type="InterPro" id="IPR036770">
    <property type="entry name" value="Ankyrin_rpt-contain_sf"/>
</dbReference>
<dbReference type="Pfam" id="PF12796">
    <property type="entry name" value="Ank_2"/>
    <property type="match status" value="2"/>
</dbReference>
<dbReference type="PROSITE" id="PS50297">
    <property type="entry name" value="ANK_REP_REGION"/>
    <property type="match status" value="1"/>
</dbReference>
<evidence type="ECO:0000256" key="3">
    <source>
        <dbReference type="PROSITE-ProRule" id="PRU00023"/>
    </source>
</evidence>
<keyword evidence="1" id="KW-0677">Repeat</keyword>
<dbReference type="STRING" id="36050.A0A1B8AII7"/>
<sequence>MASTSEDELITLASNGDLSQLETILSKDEESPPDETVQELLATAAKESHPDVVNFLLTKYASVPLNETIVRSAVNSGSIPIMEALLARDPSAINMPFDHYGSPLIVACMKRKNIDYLQFLLKAGADPNQDPDAAAFPLAIVAALYKDPAVIDMLLQHGAKLERSGALGASARLGNEVMMHRLLERGARPETDTVRPSEHGSPLHTAVEAGHLGVTKMLLQHGADPKELDGNGMIAVEIAKEMQEKGKDMSQILELLE</sequence>
<evidence type="ECO:0000313" key="5">
    <source>
        <dbReference type="Proteomes" id="UP000091967"/>
    </source>
</evidence>
<evidence type="ECO:0000313" key="4">
    <source>
        <dbReference type="EMBL" id="OBS20385.1"/>
    </source>
</evidence>
<proteinExistence type="predicted"/>
<protein>
    <submittedName>
        <fullName evidence="4">Uncharacterized protein</fullName>
    </submittedName>
</protein>
<name>A0A1B8AII7_FUSPO</name>
<dbReference type="EMBL" id="LYXU01000003">
    <property type="protein sequence ID" value="OBS20385.1"/>
    <property type="molecule type" value="Genomic_DNA"/>
</dbReference>
<feature type="repeat" description="ANK" evidence="3">
    <location>
        <begin position="198"/>
        <end position="230"/>
    </location>
</feature>
<dbReference type="OMA" id="PWYGDIL"/>
<evidence type="ECO:0000256" key="2">
    <source>
        <dbReference type="ARBA" id="ARBA00023043"/>
    </source>
</evidence>
<dbReference type="Gene3D" id="1.25.40.20">
    <property type="entry name" value="Ankyrin repeat-containing domain"/>
    <property type="match status" value="2"/>
</dbReference>
<keyword evidence="2 3" id="KW-0040">ANK repeat</keyword>